<dbReference type="Pfam" id="PF21319">
    <property type="entry name" value="zf-FCS_1"/>
    <property type="match status" value="1"/>
</dbReference>
<evidence type="ECO:0000256" key="8">
    <source>
        <dbReference type="SAM" id="MobiDB-lite"/>
    </source>
</evidence>
<feature type="region of interest" description="Disordered" evidence="8">
    <location>
        <begin position="492"/>
        <end position="538"/>
    </location>
</feature>
<feature type="region of interest" description="Disordered" evidence="8">
    <location>
        <begin position="773"/>
        <end position="794"/>
    </location>
</feature>
<feature type="region of interest" description="Disordered" evidence="8">
    <location>
        <begin position="63"/>
        <end position="158"/>
    </location>
</feature>
<dbReference type="InterPro" id="IPR001660">
    <property type="entry name" value="SAM"/>
</dbReference>
<feature type="compositionally biased region" description="Low complexity" evidence="8">
    <location>
        <begin position="441"/>
        <end position="468"/>
    </location>
</feature>
<feature type="region of interest" description="Disordered" evidence="8">
    <location>
        <begin position="223"/>
        <end position="265"/>
    </location>
</feature>
<evidence type="ECO:0000313" key="11">
    <source>
        <dbReference type="Proteomes" id="UP001066276"/>
    </source>
</evidence>
<feature type="compositionally biased region" description="Low complexity" evidence="8">
    <location>
        <begin position="492"/>
        <end position="513"/>
    </location>
</feature>
<evidence type="ECO:0000256" key="2">
    <source>
        <dbReference type="ARBA" id="ARBA00022473"/>
    </source>
</evidence>
<feature type="compositionally biased region" description="Polar residues" evidence="8">
    <location>
        <begin position="223"/>
        <end position="259"/>
    </location>
</feature>
<gene>
    <name evidence="10" type="ORF">NDU88_001003</name>
</gene>
<dbReference type="SUPFAM" id="SSF47769">
    <property type="entry name" value="SAM/Pointed domain"/>
    <property type="match status" value="1"/>
</dbReference>
<dbReference type="Gene3D" id="3.30.60.160">
    <property type="match status" value="1"/>
</dbReference>
<feature type="region of interest" description="Disordered" evidence="8">
    <location>
        <begin position="361"/>
        <end position="380"/>
    </location>
</feature>
<dbReference type="GO" id="GO:0042393">
    <property type="term" value="F:histone binding"/>
    <property type="evidence" value="ECO:0007669"/>
    <property type="project" value="TreeGrafter"/>
</dbReference>
<feature type="region of interest" description="Disordered" evidence="8">
    <location>
        <begin position="988"/>
        <end position="1039"/>
    </location>
</feature>
<feature type="domain" description="SAM" evidence="9">
    <location>
        <begin position="1041"/>
        <end position="1108"/>
    </location>
</feature>
<organism evidence="10 11">
    <name type="scientific">Pleurodeles waltl</name>
    <name type="common">Iberian ribbed newt</name>
    <dbReference type="NCBI Taxonomy" id="8319"/>
    <lineage>
        <taxon>Eukaryota</taxon>
        <taxon>Metazoa</taxon>
        <taxon>Chordata</taxon>
        <taxon>Craniata</taxon>
        <taxon>Vertebrata</taxon>
        <taxon>Euteleostomi</taxon>
        <taxon>Amphibia</taxon>
        <taxon>Batrachia</taxon>
        <taxon>Caudata</taxon>
        <taxon>Salamandroidea</taxon>
        <taxon>Salamandridae</taxon>
        <taxon>Pleurodelinae</taxon>
        <taxon>Pleurodeles</taxon>
    </lineage>
</organism>
<dbReference type="InterPro" id="IPR013761">
    <property type="entry name" value="SAM/pointed_sf"/>
</dbReference>
<dbReference type="EMBL" id="JANPWB010000015">
    <property type="protein sequence ID" value="KAJ1087840.1"/>
    <property type="molecule type" value="Genomic_DNA"/>
</dbReference>
<keyword evidence="3" id="KW-0479">Metal-binding</keyword>
<feature type="region of interest" description="Disordered" evidence="8">
    <location>
        <begin position="425"/>
        <end position="479"/>
    </location>
</feature>
<dbReference type="GO" id="GO:0035102">
    <property type="term" value="C:PRC1 complex"/>
    <property type="evidence" value="ECO:0007669"/>
    <property type="project" value="TreeGrafter"/>
</dbReference>
<dbReference type="Pfam" id="PF00536">
    <property type="entry name" value="SAM_1"/>
    <property type="match status" value="1"/>
</dbReference>
<feature type="compositionally biased region" description="Low complexity" evidence="8">
    <location>
        <begin position="773"/>
        <end position="782"/>
    </location>
</feature>
<dbReference type="AlphaFoldDB" id="A0AAV7L8E9"/>
<dbReference type="GO" id="GO:0003677">
    <property type="term" value="F:DNA binding"/>
    <property type="evidence" value="ECO:0007669"/>
    <property type="project" value="UniProtKB-KW"/>
</dbReference>
<dbReference type="GO" id="GO:0003682">
    <property type="term" value="F:chromatin binding"/>
    <property type="evidence" value="ECO:0007669"/>
    <property type="project" value="TreeGrafter"/>
</dbReference>
<dbReference type="GO" id="GO:0045892">
    <property type="term" value="P:negative regulation of DNA-templated transcription"/>
    <property type="evidence" value="ECO:0007669"/>
    <property type="project" value="TreeGrafter"/>
</dbReference>
<name>A0AAV7L8E9_PLEWA</name>
<dbReference type="InterPro" id="IPR050548">
    <property type="entry name" value="PcG_chromatin_remod_factors"/>
</dbReference>
<feature type="compositionally biased region" description="Low complexity" evidence="8">
    <location>
        <begin position="132"/>
        <end position="147"/>
    </location>
</feature>
<evidence type="ECO:0000313" key="10">
    <source>
        <dbReference type="EMBL" id="KAJ1087840.1"/>
    </source>
</evidence>
<keyword evidence="2" id="KW-0217">Developmental protein</keyword>
<evidence type="ECO:0000259" key="9">
    <source>
        <dbReference type="SMART" id="SM00454"/>
    </source>
</evidence>
<dbReference type="GO" id="GO:0008270">
    <property type="term" value="F:zinc ion binding"/>
    <property type="evidence" value="ECO:0007669"/>
    <property type="project" value="UniProtKB-KW"/>
</dbReference>
<sequence length="1108" mass="119914">MPAWREIPRRFVYYSTLTRLLPPGGWLALPGLAAADRPGCADPGRQVACAAHAHGLLLAGREDGGSRDGLTAAAARQRRVPDGGGRRGCVLPERLRHGAGKQERRPRGEGTAGGINARLVQNHTTMEDEKGSTSNSTTASSSTTTTSPRSHPHPISIYSGGERHTVQVIQQALQRPSSSAAQYLQQMYAAQQQHIMLQTAALQQQHMGSSQLQSLAAIHQASLSGGKRSSSPTGTVTQQASTSPTSMNLSTSPTPAQLISRSQVSSTASSSITQQTMLLGSTSPTLTASQAQMYLRAQMLIFTPAVTVAAVHSDIPVSSSSLSSSCPSVAAQVQNVALHSQQLGALSCSQKSPPRICTQSHATAVSHKPTVTSSKVTQSDISVEINRKSPSQESRSTTVTHTSSLHQIIPSAPFVPVEAHSLVKQPHISSQSASSKGPRYQFVQQQHQHEQSQQLQSMQQQIQATTFQSPPLDSPKPAHCAALHCHTEAPISGSITSHQSSSVQTNSSSLTGSPTHPRSPQNSVVVSPPPSHSPSKSPSIIVHSQCFVPSACQHLQNSQKCTSNPEQQLPFPSHLPSAPPSLVHFGTTQQAKVVTSGQEIAPPLHEQHPTICSTPSLMSTAVPLSMSFPTSVQNMSLKSMQGELMKPEILSPRKVLVHNTLISEDELPAAEALVQLPFHTMQPPQTVAVNLQVKPSIAVEPPVVNQVNEAPGDEMPEADTEESLHVMRTPTPPTLSPQCVCRGNGDEVALEDNLAEQESVFKEASSVSASVIKSPSDSSYASLPPPPLLLPTGTTKNACTLMSYSTSSMEKRPPRAIVKPQILTHVIEGFVIQEGLEPFPVNTSSLLVKEPEKVRPLPEEQIMGITPAASEQQDGVKHPEISTDTDMEDTVADDGLEEMEPEILKCEFCGQIGYTNKFHRSKRFCSISCAKRYSANSAKRRGLLKGSKNSHWNRKQEKKLNQCVRRSSGSERAVGEYFLRQLPNTYPPVDDALLPSKEDSKPTAMTTRLRRQAERERELRGKRKRKIPERLDPPQQKQRSPSLWTVEEVWVFVHSLPGCHDIADEFRIQEIDGQALLLLKEDHLMSAMNIKLGPALKICAQINSLKEL</sequence>
<comment type="subcellular location">
    <subcellularLocation>
        <location evidence="1">Nucleus</location>
    </subcellularLocation>
</comment>
<dbReference type="PANTHER" id="PTHR12247">
    <property type="entry name" value="POLYCOMB GROUP PROTEIN"/>
    <property type="match status" value="1"/>
</dbReference>
<evidence type="ECO:0000256" key="5">
    <source>
        <dbReference type="ARBA" id="ARBA00022833"/>
    </source>
</evidence>
<feature type="compositionally biased region" description="Basic and acidic residues" evidence="8">
    <location>
        <begin position="93"/>
        <end position="108"/>
    </location>
</feature>
<keyword evidence="7" id="KW-0539">Nucleus</keyword>
<evidence type="ECO:0000256" key="6">
    <source>
        <dbReference type="ARBA" id="ARBA00023125"/>
    </source>
</evidence>
<keyword evidence="11" id="KW-1185">Reference proteome</keyword>
<dbReference type="FunFam" id="1.10.150.50:FF:000011">
    <property type="entry name" value="Polyhomeotic-like protein 2 isoform 1"/>
    <property type="match status" value="1"/>
</dbReference>
<comment type="caution">
    <text evidence="10">The sequence shown here is derived from an EMBL/GenBank/DDBJ whole genome shotgun (WGS) entry which is preliminary data.</text>
</comment>
<keyword evidence="6" id="KW-0238">DNA-binding</keyword>
<dbReference type="Gene3D" id="1.10.150.50">
    <property type="entry name" value="Transcription Factor, Ets-1"/>
    <property type="match status" value="1"/>
</dbReference>
<keyword evidence="4" id="KW-0863">Zinc-finger</keyword>
<protein>
    <recommendedName>
        <fullName evidence="9">SAM domain-containing protein</fullName>
    </recommendedName>
</protein>
<dbReference type="SMART" id="SM00454">
    <property type="entry name" value="SAM"/>
    <property type="match status" value="1"/>
</dbReference>
<reference evidence="10" key="1">
    <citation type="journal article" date="2022" name="bioRxiv">
        <title>Sequencing and chromosome-scale assembly of the giantPleurodeles waltlgenome.</title>
        <authorList>
            <person name="Brown T."/>
            <person name="Elewa A."/>
            <person name="Iarovenko S."/>
            <person name="Subramanian E."/>
            <person name="Araus A.J."/>
            <person name="Petzold A."/>
            <person name="Susuki M."/>
            <person name="Suzuki K.-i.T."/>
            <person name="Hayashi T."/>
            <person name="Toyoda A."/>
            <person name="Oliveira C."/>
            <person name="Osipova E."/>
            <person name="Leigh N.D."/>
            <person name="Simon A."/>
            <person name="Yun M.H."/>
        </authorList>
    </citation>
    <scope>NUCLEOTIDE SEQUENCE</scope>
    <source>
        <strain evidence="10">20211129_DDA</strain>
        <tissue evidence="10">Liver</tissue>
    </source>
</reference>
<dbReference type="CDD" id="cd09577">
    <property type="entry name" value="SAM_Ph1_2_3"/>
    <property type="match status" value="1"/>
</dbReference>
<evidence type="ECO:0000256" key="4">
    <source>
        <dbReference type="ARBA" id="ARBA00022771"/>
    </source>
</evidence>
<dbReference type="PANTHER" id="PTHR12247:SF88">
    <property type="entry name" value="POLYHOMEOTIC-LIKE PROTEIN 3"/>
    <property type="match status" value="1"/>
</dbReference>
<dbReference type="InterPro" id="IPR038603">
    <property type="entry name" value="Znf_FCS_sf"/>
</dbReference>
<keyword evidence="5" id="KW-0862">Zinc</keyword>
<evidence type="ECO:0000256" key="7">
    <source>
        <dbReference type="ARBA" id="ARBA00023242"/>
    </source>
</evidence>
<accession>A0AAV7L8E9</accession>
<evidence type="ECO:0000256" key="1">
    <source>
        <dbReference type="ARBA" id="ARBA00004123"/>
    </source>
</evidence>
<proteinExistence type="predicted"/>
<dbReference type="Proteomes" id="UP001066276">
    <property type="component" value="Chromosome 11"/>
</dbReference>
<evidence type="ECO:0000256" key="3">
    <source>
        <dbReference type="ARBA" id="ARBA00022723"/>
    </source>
</evidence>